<dbReference type="GO" id="GO:0000287">
    <property type="term" value="F:magnesium ion binding"/>
    <property type="evidence" value="ECO:0007669"/>
    <property type="project" value="InterPro"/>
</dbReference>
<dbReference type="PANTHER" id="PTHR11241">
    <property type="entry name" value="DEOXYURIDINE 5'-TRIPHOSPHATE NUCLEOTIDOHYDROLASE"/>
    <property type="match status" value="1"/>
</dbReference>
<dbReference type="InterPro" id="IPR008181">
    <property type="entry name" value="dUTPase"/>
</dbReference>
<dbReference type="InterPro" id="IPR033704">
    <property type="entry name" value="dUTPase_trimeric"/>
</dbReference>
<dbReference type="EMBL" id="MN740111">
    <property type="protein sequence ID" value="QHT88209.1"/>
    <property type="molecule type" value="Genomic_DNA"/>
</dbReference>
<dbReference type="EC" id="3.6.1.23" evidence="2"/>
<feature type="domain" description="dUTPase-like" evidence="5">
    <location>
        <begin position="22"/>
        <end position="148"/>
    </location>
</feature>
<dbReference type="CDD" id="cd07557">
    <property type="entry name" value="trimeric_dUTPase"/>
    <property type="match status" value="1"/>
</dbReference>
<dbReference type="InterPro" id="IPR036157">
    <property type="entry name" value="dUTPase-like_sf"/>
</dbReference>
<dbReference type="GO" id="GO:0046081">
    <property type="term" value="P:dUTP catabolic process"/>
    <property type="evidence" value="ECO:0007669"/>
    <property type="project" value="InterPro"/>
</dbReference>
<sequence>MNNLCDNFNIHVNILKCHEDALLPKRGSDLAAGSDLYSVMDYVIEPKSRCLISTGWKMQFPHNVYGRIAPRSGLALKNGIDVMAGVIDPDYTGVIMVLLYNTSDIKFEVQKGDRIAQIIFEQFKYPQFKEVDILTETQRSSCGFGSTGLNYIL</sequence>
<evidence type="ECO:0000313" key="6">
    <source>
        <dbReference type="EMBL" id="QHT88209.1"/>
    </source>
</evidence>
<dbReference type="InterPro" id="IPR029054">
    <property type="entry name" value="dUTPase-like"/>
</dbReference>
<dbReference type="GO" id="GO:0004170">
    <property type="term" value="F:dUTP diphosphatase activity"/>
    <property type="evidence" value="ECO:0007669"/>
    <property type="project" value="UniProtKB-EC"/>
</dbReference>
<dbReference type="Gene3D" id="2.70.40.10">
    <property type="match status" value="1"/>
</dbReference>
<accession>A0A6C0I5Y8</accession>
<dbReference type="PANTHER" id="PTHR11241:SF0">
    <property type="entry name" value="DEOXYURIDINE 5'-TRIPHOSPHATE NUCLEOTIDOHYDROLASE"/>
    <property type="match status" value="1"/>
</dbReference>
<dbReference type="GO" id="GO:0006226">
    <property type="term" value="P:dUMP biosynthetic process"/>
    <property type="evidence" value="ECO:0007669"/>
    <property type="project" value="InterPro"/>
</dbReference>
<evidence type="ECO:0000256" key="2">
    <source>
        <dbReference type="ARBA" id="ARBA00012379"/>
    </source>
</evidence>
<keyword evidence="4" id="KW-0546">Nucleotide metabolism</keyword>
<proteinExistence type="inferred from homology"/>
<evidence type="ECO:0000256" key="3">
    <source>
        <dbReference type="ARBA" id="ARBA00022801"/>
    </source>
</evidence>
<dbReference type="SUPFAM" id="SSF51283">
    <property type="entry name" value="dUTPase-like"/>
    <property type="match status" value="1"/>
</dbReference>
<reference evidence="6" key="1">
    <citation type="journal article" date="2020" name="Nature">
        <title>Giant virus diversity and host interactions through global metagenomics.</title>
        <authorList>
            <person name="Schulz F."/>
            <person name="Roux S."/>
            <person name="Paez-Espino D."/>
            <person name="Jungbluth S."/>
            <person name="Walsh D.A."/>
            <person name="Denef V.J."/>
            <person name="McMahon K.D."/>
            <person name="Konstantinidis K.T."/>
            <person name="Eloe-Fadrosh E.A."/>
            <person name="Kyrpides N.C."/>
            <person name="Woyke T."/>
        </authorList>
    </citation>
    <scope>NUCLEOTIDE SEQUENCE</scope>
    <source>
        <strain evidence="6">GVMAG-M-3300023184-24</strain>
    </source>
</reference>
<comment type="similarity">
    <text evidence="1">Belongs to the dUTPase family.</text>
</comment>
<dbReference type="AlphaFoldDB" id="A0A6C0I5Y8"/>
<dbReference type="NCBIfam" id="TIGR00576">
    <property type="entry name" value="dut"/>
    <property type="match status" value="1"/>
</dbReference>
<keyword evidence="3" id="KW-0378">Hydrolase</keyword>
<name>A0A6C0I5Y8_9ZZZZ</name>
<evidence type="ECO:0000256" key="4">
    <source>
        <dbReference type="ARBA" id="ARBA00023080"/>
    </source>
</evidence>
<evidence type="ECO:0000256" key="1">
    <source>
        <dbReference type="ARBA" id="ARBA00006581"/>
    </source>
</evidence>
<evidence type="ECO:0000259" key="5">
    <source>
        <dbReference type="Pfam" id="PF00692"/>
    </source>
</evidence>
<dbReference type="Pfam" id="PF00692">
    <property type="entry name" value="dUTPase"/>
    <property type="match status" value="1"/>
</dbReference>
<dbReference type="NCBIfam" id="NF001862">
    <property type="entry name" value="PRK00601.1"/>
    <property type="match status" value="1"/>
</dbReference>
<protein>
    <recommendedName>
        <fullName evidence="2">dUTP diphosphatase</fullName>
        <ecNumber evidence="2">3.6.1.23</ecNumber>
    </recommendedName>
</protein>
<organism evidence="6">
    <name type="scientific">viral metagenome</name>
    <dbReference type="NCBI Taxonomy" id="1070528"/>
    <lineage>
        <taxon>unclassified sequences</taxon>
        <taxon>metagenomes</taxon>
        <taxon>organismal metagenomes</taxon>
    </lineage>
</organism>